<reference evidence="6 7" key="1">
    <citation type="submission" date="2016-10" db="EMBL/GenBank/DDBJ databases">
        <authorList>
            <person name="de Groot N.N."/>
        </authorList>
    </citation>
    <scope>NUCLEOTIDE SEQUENCE [LARGE SCALE GENOMIC DNA]</scope>
    <source>
        <strain evidence="6 7">KH2T6</strain>
    </source>
</reference>
<evidence type="ECO:0000256" key="1">
    <source>
        <dbReference type="ARBA" id="ARBA00022598"/>
    </source>
</evidence>
<evidence type="ECO:0000256" key="3">
    <source>
        <dbReference type="ARBA" id="ARBA00022840"/>
    </source>
</evidence>
<dbReference type="GO" id="GO:0016874">
    <property type="term" value="F:ligase activity"/>
    <property type="evidence" value="ECO:0007669"/>
    <property type="project" value="UniProtKB-KW"/>
</dbReference>
<dbReference type="PROSITE" id="PS50975">
    <property type="entry name" value="ATP_GRASP"/>
    <property type="match status" value="1"/>
</dbReference>
<dbReference type="GO" id="GO:0005524">
    <property type="term" value="F:ATP binding"/>
    <property type="evidence" value="ECO:0007669"/>
    <property type="project" value="UniProtKB-UniRule"/>
</dbReference>
<dbReference type="Pfam" id="PF02786">
    <property type="entry name" value="CPSase_L_D2"/>
    <property type="match status" value="1"/>
</dbReference>
<dbReference type="AlphaFoldDB" id="A0A1H7LW69"/>
<dbReference type="PANTHER" id="PTHR43585:SF2">
    <property type="entry name" value="ATP-GRASP ENZYME FSQD"/>
    <property type="match status" value="1"/>
</dbReference>
<dbReference type="PANTHER" id="PTHR43585">
    <property type="entry name" value="FUMIPYRROLE BIOSYNTHESIS PROTEIN C"/>
    <property type="match status" value="1"/>
</dbReference>
<protein>
    <submittedName>
        <fullName evidence="6">Carbamoyl-phosphate synthase L chain, ATP binding domain</fullName>
    </submittedName>
</protein>
<dbReference type="Proteomes" id="UP000186015">
    <property type="component" value="Unassembled WGS sequence"/>
</dbReference>
<evidence type="ECO:0000259" key="5">
    <source>
        <dbReference type="PROSITE" id="PS50975"/>
    </source>
</evidence>
<feature type="domain" description="ATP-grasp" evidence="5">
    <location>
        <begin position="113"/>
        <end position="306"/>
    </location>
</feature>
<dbReference type="GO" id="GO:0046872">
    <property type="term" value="F:metal ion binding"/>
    <property type="evidence" value="ECO:0007669"/>
    <property type="project" value="InterPro"/>
</dbReference>
<evidence type="ECO:0000313" key="6">
    <source>
        <dbReference type="EMBL" id="SEL02968.1"/>
    </source>
</evidence>
<dbReference type="RefSeq" id="WP_074833898.1">
    <property type="nucleotide sequence ID" value="NZ_FOAT01000010.1"/>
</dbReference>
<dbReference type="InterPro" id="IPR005479">
    <property type="entry name" value="CPAse_ATP-bd"/>
</dbReference>
<dbReference type="Gene3D" id="3.40.50.20">
    <property type="match status" value="1"/>
</dbReference>
<organism evidence="6 7">
    <name type="scientific">Ruminococcus albus</name>
    <dbReference type="NCBI Taxonomy" id="1264"/>
    <lineage>
        <taxon>Bacteria</taxon>
        <taxon>Bacillati</taxon>
        <taxon>Bacillota</taxon>
        <taxon>Clostridia</taxon>
        <taxon>Eubacteriales</taxon>
        <taxon>Oscillospiraceae</taxon>
        <taxon>Ruminococcus</taxon>
    </lineage>
</organism>
<dbReference type="Gene3D" id="3.30.1490.20">
    <property type="entry name" value="ATP-grasp fold, A domain"/>
    <property type="match status" value="1"/>
</dbReference>
<evidence type="ECO:0000313" key="7">
    <source>
        <dbReference type="Proteomes" id="UP000186015"/>
    </source>
</evidence>
<dbReference type="EMBL" id="FOAT01000010">
    <property type="protein sequence ID" value="SEL02968.1"/>
    <property type="molecule type" value="Genomic_DNA"/>
</dbReference>
<keyword evidence="3 4" id="KW-0067">ATP-binding</keyword>
<evidence type="ECO:0000256" key="4">
    <source>
        <dbReference type="PROSITE-ProRule" id="PRU00409"/>
    </source>
</evidence>
<dbReference type="SUPFAM" id="SSF52440">
    <property type="entry name" value="PreATP-grasp domain"/>
    <property type="match status" value="1"/>
</dbReference>
<dbReference type="InterPro" id="IPR052032">
    <property type="entry name" value="ATP-dep_AA_Ligase"/>
</dbReference>
<keyword evidence="2 4" id="KW-0547">Nucleotide-binding</keyword>
<dbReference type="Gene3D" id="3.30.470.20">
    <property type="entry name" value="ATP-grasp fold, B domain"/>
    <property type="match status" value="1"/>
</dbReference>
<sequence length="423" mass="47621">MDLKGKRLLILGAYSTEIEIINEARKLGVYTIVTDNHTDWSLAPAKSIADEAYDLSWSDYDALEKLCREKNIDGCLSGFSEIRIKCLKELCKRMGFHFYGEGADIETICNKDKFRDACIACGIAVPDTYRSPEEIKKYPVIVKPVDNAGARGIKLVHREEDLAEALTGAQKTAYCGDAVIDEYMEGDDPRYEPAFFYTIHNGTATLNNSLDRIMVNLSDDAIKQAVADIYPSRYLDTFIENEDAKFQKLFADLGMKNGIVFLQGKMKNGRYAPVDIGYRLEGSLSFHFSDFINGTNGMQMMIRYALTGTMGDDEVINTKDTPRYDKTGVIIVLLATKGKIAHISGIDEIKKEKCVLHLIQKMDVGTECTKTVDFSQIFSRIYLCSDNKQELRDTIDRIYSTVKVLDEDGNNMLIGRYDADELK</sequence>
<dbReference type="InterPro" id="IPR011761">
    <property type="entry name" value="ATP-grasp"/>
</dbReference>
<dbReference type="InterPro" id="IPR016185">
    <property type="entry name" value="PreATP-grasp_dom_sf"/>
</dbReference>
<evidence type="ECO:0000256" key="2">
    <source>
        <dbReference type="ARBA" id="ARBA00022741"/>
    </source>
</evidence>
<keyword evidence="1" id="KW-0436">Ligase</keyword>
<accession>A0A1H7LW69</accession>
<dbReference type="InterPro" id="IPR013815">
    <property type="entry name" value="ATP_grasp_subdomain_1"/>
</dbReference>
<gene>
    <name evidence="6" type="ORF">SAMN05216469_11023</name>
</gene>
<dbReference type="SUPFAM" id="SSF56059">
    <property type="entry name" value="Glutathione synthetase ATP-binding domain-like"/>
    <property type="match status" value="1"/>
</dbReference>
<dbReference type="OrthoDB" id="9803907at2"/>
<proteinExistence type="predicted"/>
<name>A0A1H7LW69_RUMAL</name>